<accession>A0ABN7NKV8</accession>
<comment type="caution">
    <text evidence="2">The sequence shown here is derived from an EMBL/GenBank/DDBJ whole genome shotgun (WGS) entry which is preliminary data.</text>
</comment>
<feature type="region of interest" description="Disordered" evidence="1">
    <location>
        <begin position="74"/>
        <end position="101"/>
    </location>
</feature>
<name>A0ABN7NKV8_TIMPD</name>
<feature type="region of interest" description="Disordered" evidence="1">
    <location>
        <begin position="505"/>
        <end position="540"/>
    </location>
</feature>
<sequence>MPKKIIEINPPQKTGKKTVSSTGKTNESSDNWESLNEFELDDQLPTSFDRDEEDDNDIITKGWKKKKSALIFKSDDDDDDVMEEEEEEVSLNIDGSEIEGVEPFKEEHGEAANRSGSEETYYSGPDDILADLEDITKEETSFTETPASPVFSSQRSKKLSPPQDSLKTMIRNLDTKCLGLNKDLGSWLDVLNDHSALSKVSSETTEETLKQNVDSLNDIHMQILEKINLAFEAIPLELLKLLPGFDNNTFVKLRTLRQKIKAKIKLTESFNLNESCRTNVSSQTLKDVRPPDHNVVRTSLIGRLNESSISEVSATISKSNANASEPLTEKPVKTSKFVFKKPSALVKNMSSVHQMMTNDLNNSLSPIRQESSSARHNLSPLNLPKGGESFFGSSSSSSSMNTLNKSSDSETSWSPANTQTKTSKSWSNNSNISVLSAQPASSKQATVTPVKSTFSKPSETNKALWSELDDDKFLADYCIEEVESPNKKSPYIENKVINYTSSIFKPSQSASGSKKRPTEEGVGQFNSNIKNDGTTGEFDGLNYPHTSEMLKIQKVRVKSPALTKCICEAVGLKRGQLTQLRTNEET</sequence>
<feature type="compositionally biased region" description="Low complexity" evidence="1">
    <location>
        <begin position="417"/>
        <end position="431"/>
    </location>
</feature>
<feature type="compositionally biased region" description="Polar residues" evidence="1">
    <location>
        <begin position="142"/>
        <end position="154"/>
    </location>
</feature>
<feature type="compositionally biased region" description="Low complexity" evidence="1">
    <location>
        <begin position="390"/>
        <end position="406"/>
    </location>
</feature>
<feature type="compositionally biased region" description="Polar residues" evidence="1">
    <location>
        <begin position="362"/>
        <end position="380"/>
    </location>
</feature>
<feature type="region of interest" description="Disordered" evidence="1">
    <location>
        <begin position="1"/>
        <end position="55"/>
    </location>
</feature>
<evidence type="ECO:0000313" key="3">
    <source>
        <dbReference type="Proteomes" id="UP001153148"/>
    </source>
</evidence>
<dbReference type="EMBL" id="CAJPIN010000818">
    <property type="protein sequence ID" value="CAG2053938.1"/>
    <property type="molecule type" value="Genomic_DNA"/>
</dbReference>
<dbReference type="Proteomes" id="UP001153148">
    <property type="component" value="Unassembled WGS sequence"/>
</dbReference>
<protein>
    <submittedName>
        <fullName evidence="2">Uncharacterized protein</fullName>
    </submittedName>
</protein>
<feature type="compositionally biased region" description="Acidic residues" evidence="1">
    <location>
        <begin position="75"/>
        <end position="89"/>
    </location>
</feature>
<evidence type="ECO:0000256" key="1">
    <source>
        <dbReference type="SAM" id="MobiDB-lite"/>
    </source>
</evidence>
<proteinExistence type="predicted"/>
<gene>
    <name evidence="2" type="ORF">TPAB3V08_LOCUS982</name>
</gene>
<evidence type="ECO:0000313" key="2">
    <source>
        <dbReference type="EMBL" id="CAG2053938.1"/>
    </source>
</evidence>
<feature type="region of interest" description="Disordered" evidence="1">
    <location>
        <begin position="362"/>
        <end position="459"/>
    </location>
</feature>
<keyword evidence="3" id="KW-1185">Reference proteome</keyword>
<feature type="compositionally biased region" description="Polar residues" evidence="1">
    <location>
        <begin position="524"/>
        <end position="534"/>
    </location>
</feature>
<organism evidence="2 3">
    <name type="scientific">Timema podura</name>
    <name type="common">Walking stick</name>
    <dbReference type="NCBI Taxonomy" id="61482"/>
    <lineage>
        <taxon>Eukaryota</taxon>
        <taxon>Metazoa</taxon>
        <taxon>Ecdysozoa</taxon>
        <taxon>Arthropoda</taxon>
        <taxon>Hexapoda</taxon>
        <taxon>Insecta</taxon>
        <taxon>Pterygota</taxon>
        <taxon>Neoptera</taxon>
        <taxon>Polyneoptera</taxon>
        <taxon>Phasmatodea</taxon>
        <taxon>Timematodea</taxon>
        <taxon>Timematoidea</taxon>
        <taxon>Timematidae</taxon>
        <taxon>Timema</taxon>
    </lineage>
</organism>
<feature type="region of interest" description="Disordered" evidence="1">
    <location>
        <begin position="139"/>
        <end position="164"/>
    </location>
</feature>
<feature type="compositionally biased region" description="Polar residues" evidence="1">
    <location>
        <begin position="432"/>
        <end position="459"/>
    </location>
</feature>
<reference evidence="2" key="1">
    <citation type="submission" date="2021-03" db="EMBL/GenBank/DDBJ databases">
        <authorList>
            <person name="Tran Van P."/>
        </authorList>
    </citation>
    <scope>NUCLEOTIDE SEQUENCE</scope>
</reference>